<proteinExistence type="predicted"/>
<keyword evidence="2" id="KW-1185">Reference proteome</keyword>
<evidence type="ECO:0000313" key="2">
    <source>
        <dbReference type="Proteomes" id="UP001152888"/>
    </source>
</evidence>
<protein>
    <submittedName>
        <fullName evidence="1">Uncharacterized protein</fullName>
    </submittedName>
</protein>
<comment type="caution">
    <text evidence="1">The sequence shown here is derived from an EMBL/GenBank/DDBJ whole genome shotgun (WGS) entry which is preliminary data.</text>
</comment>
<dbReference type="EMBL" id="CAKOFQ010006717">
    <property type="protein sequence ID" value="CAH1964607.1"/>
    <property type="molecule type" value="Genomic_DNA"/>
</dbReference>
<dbReference type="Proteomes" id="UP001152888">
    <property type="component" value="Unassembled WGS sequence"/>
</dbReference>
<sequence length="52" mass="6128">MGLSKSTLLYLRQLILMMTKKRKIKMKNLSKHFEILTAFVISFSHEILRSVC</sequence>
<accession>A0A9P0K005</accession>
<evidence type="ECO:0000313" key="1">
    <source>
        <dbReference type="EMBL" id="CAH1964607.1"/>
    </source>
</evidence>
<dbReference type="AlphaFoldDB" id="A0A9P0K005"/>
<organism evidence="1 2">
    <name type="scientific">Acanthoscelides obtectus</name>
    <name type="common">Bean weevil</name>
    <name type="synonym">Bruchus obtectus</name>
    <dbReference type="NCBI Taxonomy" id="200917"/>
    <lineage>
        <taxon>Eukaryota</taxon>
        <taxon>Metazoa</taxon>
        <taxon>Ecdysozoa</taxon>
        <taxon>Arthropoda</taxon>
        <taxon>Hexapoda</taxon>
        <taxon>Insecta</taxon>
        <taxon>Pterygota</taxon>
        <taxon>Neoptera</taxon>
        <taxon>Endopterygota</taxon>
        <taxon>Coleoptera</taxon>
        <taxon>Polyphaga</taxon>
        <taxon>Cucujiformia</taxon>
        <taxon>Chrysomeloidea</taxon>
        <taxon>Chrysomelidae</taxon>
        <taxon>Bruchinae</taxon>
        <taxon>Bruchini</taxon>
        <taxon>Acanthoscelides</taxon>
    </lineage>
</organism>
<reference evidence="1" key="1">
    <citation type="submission" date="2022-03" db="EMBL/GenBank/DDBJ databases">
        <authorList>
            <person name="Sayadi A."/>
        </authorList>
    </citation>
    <scope>NUCLEOTIDE SEQUENCE</scope>
</reference>
<name>A0A9P0K005_ACAOB</name>
<gene>
    <name evidence="1" type="ORF">ACAOBT_LOCUS5902</name>
</gene>